<proteinExistence type="predicted"/>
<evidence type="ECO:0000313" key="4">
    <source>
        <dbReference type="Proteomes" id="UP001343492"/>
    </source>
</evidence>
<dbReference type="Proteomes" id="UP001343492">
    <property type="component" value="Unassembled WGS sequence"/>
</dbReference>
<evidence type="ECO:0008006" key="5">
    <source>
        <dbReference type="Google" id="ProtNLM"/>
    </source>
</evidence>
<accession>A0ABU7GG55</accession>
<evidence type="ECO:0000256" key="2">
    <source>
        <dbReference type="SAM" id="SignalP"/>
    </source>
</evidence>
<feature type="region of interest" description="Disordered" evidence="1">
    <location>
        <begin position="47"/>
        <end position="157"/>
    </location>
</feature>
<sequence>MKTLVSIIALSLVAAPAHAGPLDFIKSAVKAEAKKRLNSELEHHGISTAHAQDSTPAPTEARLVQNGTTVATADEVLAPETGEPNGDGSANRKGFRQEGGTTVPTADDVQAPQGEERKGLLLPAIQKAQAEPKKRRKMSQNGTTVATASEVQAPQRD</sequence>
<feature type="signal peptide" evidence="2">
    <location>
        <begin position="1"/>
        <end position="19"/>
    </location>
</feature>
<name>A0ABU7GG55_9SPHN</name>
<gene>
    <name evidence="3" type="ORF">VRS74_10310</name>
</gene>
<evidence type="ECO:0000313" key="3">
    <source>
        <dbReference type="EMBL" id="MEE1878074.1"/>
    </source>
</evidence>
<feature type="chain" id="PRO_5047063056" description="DUF4148 domain-containing protein" evidence="2">
    <location>
        <begin position="20"/>
        <end position="157"/>
    </location>
</feature>
<organism evidence="3 4">
    <name type="scientific">Altererythrobacter litoralis</name>
    <dbReference type="NCBI Taxonomy" id="3113904"/>
    <lineage>
        <taxon>Bacteria</taxon>
        <taxon>Pseudomonadati</taxon>
        <taxon>Pseudomonadota</taxon>
        <taxon>Alphaproteobacteria</taxon>
        <taxon>Sphingomonadales</taxon>
        <taxon>Erythrobacteraceae</taxon>
        <taxon>Altererythrobacter</taxon>
    </lineage>
</organism>
<dbReference type="EMBL" id="JAZDQV010000010">
    <property type="protein sequence ID" value="MEE1878074.1"/>
    <property type="molecule type" value="Genomic_DNA"/>
</dbReference>
<reference evidence="3 4" key="1">
    <citation type="submission" date="2024-01" db="EMBL/GenBank/DDBJ databases">
        <title>The genome sequence of Erythrobacteraceae sp. strain 1XM1-14.</title>
        <authorList>
            <person name="Liu Y."/>
        </authorList>
    </citation>
    <scope>NUCLEOTIDE SEQUENCE [LARGE SCALE GENOMIC DNA]</scope>
    <source>
        <strain evidence="3 4">1XM1-14</strain>
    </source>
</reference>
<keyword evidence="4" id="KW-1185">Reference proteome</keyword>
<protein>
    <recommendedName>
        <fullName evidence="5">DUF4148 domain-containing protein</fullName>
    </recommendedName>
</protein>
<comment type="caution">
    <text evidence="3">The sequence shown here is derived from an EMBL/GenBank/DDBJ whole genome shotgun (WGS) entry which is preliminary data.</text>
</comment>
<keyword evidence="2" id="KW-0732">Signal</keyword>
<evidence type="ECO:0000256" key="1">
    <source>
        <dbReference type="SAM" id="MobiDB-lite"/>
    </source>
</evidence>
<dbReference type="RefSeq" id="WP_354145179.1">
    <property type="nucleotide sequence ID" value="NZ_JAZDQV010000010.1"/>
</dbReference>
<feature type="compositionally biased region" description="Polar residues" evidence="1">
    <location>
        <begin position="139"/>
        <end position="157"/>
    </location>
</feature>